<reference evidence="1 2" key="1">
    <citation type="journal article" date="2023" name="Mol. Ecol. Resour.">
        <title>Chromosome-level genome assembly of a triploid poplar Populus alba 'Berolinensis'.</title>
        <authorList>
            <person name="Chen S."/>
            <person name="Yu Y."/>
            <person name="Wang X."/>
            <person name="Wang S."/>
            <person name="Zhang T."/>
            <person name="Zhou Y."/>
            <person name="He R."/>
            <person name="Meng N."/>
            <person name="Wang Y."/>
            <person name="Liu W."/>
            <person name="Liu Z."/>
            <person name="Liu J."/>
            <person name="Guo Q."/>
            <person name="Huang H."/>
            <person name="Sederoff R.R."/>
            <person name="Wang G."/>
            <person name="Qu G."/>
            <person name="Chen S."/>
        </authorList>
    </citation>
    <scope>NUCLEOTIDE SEQUENCE [LARGE SCALE GENOMIC DNA]</scope>
    <source>
        <strain evidence="1">SC-2020</strain>
    </source>
</reference>
<sequence>MFTINNLQLLDDYFSKFLHGIQE</sequence>
<organism evidence="1 2">
    <name type="scientific">Populus alba x Populus x berolinensis</name>
    <dbReference type="NCBI Taxonomy" id="444605"/>
    <lineage>
        <taxon>Eukaryota</taxon>
        <taxon>Viridiplantae</taxon>
        <taxon>Streptophyta</taxon>
        <taxon>Embryophyta</taxon>
        <taxon>Tracheophyta</taxon>
        <taxon>Spermatophyta</taxon>
        <taxon>Magnoliopsida</taxon>
        <taxon>eudicotyledons</taxon>
        <taxon>Gunneridae</taxon>
        <taxon>Pentapetalae</taxon>
        <taxon>rosids</taxon>
        <taxon>fabids</taxon>
        <taxon>Malpighiales</taxon>
        <taxon>Salicaceae</taxon>
        <taxon>Saliceae</taxon>
        <taxon>Populus</taxon>
    </lineage>
</organism>
<evidence type="ECO:0000313" key="2">
    <source>
        <dbReference type="Proteomes" id="UP001164929"/>
    </source>
</evidence>
<comment type="caution">
    <text evidence="1">The sequence shown here is derived from an EMBL/GenBank/DDBJ whole genome shotgun (WGS) entry which is preliminary data.</text>
</comment>
<keyword evidence="2" id="KW-1185">Reference proteome</keyword>
<dbReference type="EMBL" id="JAQIZT010000018">
    <property type="protein sequence ID" value="KAJ6958605.1"/>
    <property type="molecule type" value="Genomic_DNA"/>
</dbReference>
<dbReference type="AlphaFoldDB" id="A0AAD6LDC4"/>
<name>A0AAD6LDC4_9ROSI</name>
<accession>A0AAD6LDC4</accession>
<dbReference type="Proteomes" id="UP001164929">
    <property type="component" value="Chromosome 18"/>
</dbReference>
<gene>
    <name evidence="1" type="ORF">NC653_040302</name>
</gene>
<protein>
    <submittedName>
        <fullName evidence="1">Uncharacterized protein</fullName>
    </submittedName>
</protein>
<proteinExistence type="predicted"/>
<evidence type="ECO:0000313" key="1">
    <source>
        <dbReference type="EMBL" id="KAJ6958605.1"/>
    </source>
</evidence>